<keyword evidence="7 9" id="KW-1133">Transmembrane helix</keyword>
<gene>
    <name evidence="12" type="ORF">ABFV83_13400</name>
</gene>
<dbReference type="GO" id="GO:0015421">
    <property type="term" value="F:ABC-type oligopeptide transporter activity"/>
    <property type="evidence" value="ECO:0007669"/>
    <property type="project" value="TreeGrafter"/>
</dbReference>
<name>A0AAU7PKX1_9FIRM</name>
<evidence type="ECO:0000256" key="2">
    <source>
        <dbReference type="ARBA" id="ARBA00022448"/>
    </source>
</evidence>
<evidence type="ECO:0000256" key="1">
    <source>
        <dbReference type="ARBA" id="ARBA00004651"/>
    </source>
</evidence>
<feature type="transmembrane region" description="Helical" evidence="9">
    <location>
        <begin position="26"/>
        <end position="47"/>
    </location>
</feature>
<dbReference type="SUPFAM" id="SSF52540">
    <property type="entry name" value="P-loop containing nucleoside triphosphate hydrolases"/>
    <property type="match status" value="1"/>
</dbReference>
<dbReference type="GO" id="GO:0005524">
    <property type="term" value="F:ATP binding"/>
    <property type="evidence" value="ECO:0007669"/>
    <property type="project" value="UniProtKB-KW"/>
</dbReference>
<dbReference type="Pfam" id="PF00664">
    <property type="entry name" value="ABC_membrane"/>
    <property type="match status" value="1"/>
</dbReference>
<dbReference type="PROSITE" id="PS00211">
    <property type="entry name" value="ABC_TRANSPORTER_1"/>
    <property type="match status" value="1"/>
</dbReference>
<dbReference type="InterPro" id="IPR017871">
    <property type="entry name" value="ABC_transporter-like_CS"/>
</dbReference>
<sequence length="589" mass="65065">MNTETAAKHSAVGGIMTFAQGKKGHMLLSALLSILGVVSGFVPYLMIGQIASSYLSGRLTYKNLLLSIALSAAAYILQGILHSGSTLISHRYTFEILENIRKSVTDKMSRLSMGTIRKYSSGEYKNLVLDEVEKLEYPLAHAIPEVTGNLSAFLMAFVLMLYMDVRLAFSALITIPIGILIMKAMFRGYGQRYEQFMKAGDVLNQTVVEYIDGIDVIKIFNQADSSFEKLHHAVNGYKEFTLRWYRHNWLYKSAYYVILPSAIIGVLPVGMVLLGRSEISLATLLLFILLSFALISPLIKLTEFIDNFALIIKTEREVHDFLAQEEPQYASALVEISDYGITAENVRFSYNQALVMDGVSAEFPSSGITAIVGESGSGKSTFLRLISRFWDIDSGKICIGGRDIRDIPQEQLMNSISIVDQDNFLFDMSIRDNILLGKPSATQDELLKAVQASGCGEIIDRLKEGLDTVVGSGGDLLSGGERQRVCIARAILKKAPILLLDEPTASMDMENERKVQLALQELVQGKTVIMAAHRLKTVAGAKQILVMDHGKLLDSGNHAVLLQRCPHYTRLWNACVSAETWSIGGNEHD</sequence>
<keyword evidence="4 9" id="KW-0812">Transmembrane</keyword>
<dbReference type="GO" id="GO:0005886">
    <property type="term" value="C:plasma membrane"/>
    <property type="evidence" value="ECO:0007669"/>
    <property type="project" value="UniProtKB-SubCell"/>
</dbReference>
<dbReference type="PANTHER" id="PTHR43394">
    <property type="entry name" value="ATP-DEPENDENT PERMEASE MDL1, MITOCHONDRIAL"/>
    <property type="match status" value="1"/>
</dbReference>
<organism evidence="12">
    <name type="scientific">Lacrimispora sp. BS-2</name>
    <dbReference type="NCBI Taxonomy" id="3151850"/>
    <lineage>
        <taxon>Bacteria</taxon>
        <taxon>Bacillati</taxon>
        <taxon>Bacillota</taxon>
        <taxon>Clostridia</taxon>
        <taxon>Lachnospirales</taxon>
        <taxon>Lachnospiraceae</taxon>
        <taxon>Lacrimispora</taxon>
    </lineage>
</organism>
<dbReference type="Gene3D" id="1.20.1560.10">
    <property type="entry name" value="ABC transporter type 1, transmembrane domain"/>
    <property type="match status" value="1"/>
</dbReference>
<dbReference type="PROSITE" id="PS50929">
    <property type="entry name" value="ABC_TM1F"/>
    <property type="match status" value="1"/>
</dbReference>
<feature type="transmembrane region" description="Helical" evidence="9">
    <location>
        <begin position="279"/>
        <end position="299"/>
    </location>
</feature>
<dbReference type="InterPro" id="IPR003593">
    <property type="entry name" value="AAA+_ATPase"/>
</dbReference>
<dbReference type="FunFam" id="3.40.50.300:FF:000221">
    <property type="entry name" value="Multidrug ABC transporter ATP-binding protein"/>
    <property type="match status" value="1"/>
</dbReference>
<dbReference type="PROSITE" id="PS50893">
    <property type="entry name" value="ABC_TRANSPORTER_2"/>
    <property type="match status" value="1"/>
</dbReference>
<dbReference type="InterPro" id="IPR011527">
    <property type="entry name" value="ABC1_TM_dom"/>
</dbReference>
<evidence type="ECO:0000256" key="4">
    <source>
        <dbReference type="ARBA" id="ARBA00022692"/>
    </source>
</evidence>
<comment type="subcellular location">
    <subcellularLocation>
        <location evidence="1">Cell membrane</location>
        <topology evidence="1">Multi-pass membrane protein</topology>
    </subcellularLocation>
</comment>
<keyword evidence="6 12" id="KW-0067">ATP-binding</keyword>
<evidence type="ECO:0000259" key="11">
    <source>
        <dbReference type="PROSITE" id="PS50929"/>
    </source>
</evidence>
<protein>
    <submittedName>
        <fullName evidence="12">ABC transporter ATP-binding protein</fullName>
    </submittedName>
</protein>
<evidence type="ECO:0000256" key="6">
    <source>
        <dbReference type="ARBA" id="ARBA00022840"/>
    </source>
</evidence>
<dbReference type="SMART" id="SM00382">
    <property type="entry name" value="AAA"/>
    <property type="match status" value="1"/>
</dbReference>
<evidence type="ECO:0000313" key="12">
    <source>
        <dbReference type="EMBL" id="XBS52829.1"/>
    </source>
</evidence>
<dbReference type="PANTHER" id="PTHR43394:SF1">
    <property type="entry name" value="ATP-BINDING CASSETTE SUB-FAMILY B MEMBER 10, MITOCHONDRIAL"/>
    <property type="match status" value="1"/>
</dbReference>
<keyword evidence="8 9" id="KW-0472">Membrane</keyword>
<dbReference type="GO" id="GO:0016887">
    <property type="term" value="F:ATP hydrolysis activity"/>
    <property type="evidence" value="ECO:0007669"/>
    <property type="project" value="InterPro"/>
</dbReference>
<evidence type="ECO:0000256" key="8">
    <source>
        <dbReference type="ARBA" id="ARBA00023136"/>
    </source>
</evidence>
<feature type="domain" description="ABC transporter" evidence="10">
    <location>
        <begin position="341"/>
        <end position="574"/>
    </location>
</feature>
<feature type="domain" description="ABC transmembrane type-1" evidence="11">
    <location>
        <begin position="27"/>
        <end position="310"/>
    </location>
</feature>
<dbReference type="RefSeq" id="WP_349944518.1">
    <property type="nucleotide sequence ID" value="NZ_CP157940.1"/>
</dbReference>
<dbReference type="AlphaFoldDB" id="A0AAU7PKX1"/>
<dbReference type="InterPro" id="IPR003439">
    <property type="entry name" value="ABC_transporter-like_ATP-bd"/>
</dbReference>
<feature type="transmembrane region" description="Helical" evidence="9">
    <location>
        <begin position="253"/>
        <end position="273"/>
    </location>
</feature>
<keyword evidence="5" id="KW-0547">Nucleotide-binding</keyword>
<accession>A0AAU7PKX1</accession>
<dbReference type="EMBL" id="CP157940">
    <property type="protein sequence ID" value="XBS52829.1"/>
    <property type="molecule type" value="Genomic_DNA"/>
</dbReference>
<evidence type="ECO:0000256" key="3">
    <source>
        <dbReference type="ARBA" id="ARBA00022475"/>
    </source>
</evidence>
<evidence type="ECO:0000256" key="5">
    <source>
        <dbReference type="ARBA" id="ARBA00022741"/>
    </source>
</evidence>
<feature type="transmembrane region" description="Helical" evidence="9">
    <location>
        <begin position="142"/>
        <end position="162"/>
    </location>
</feature>
<proteinExistence type="predicted"/>
<reference evidence="12" key="1">
    <citation type="submission" date="2024-06" db="EMBL/GenBank/DDBJ databases">
        <title>Lacrimispora cavernae sp. nov., a novel anaerobe isolated from bat guano pile inside a cave.</title>
        <authorList>
            <person name="Miller S.L."/>
            <person name="Lu N."/>
            <person name="King J."/>
            <person name="Sankaranarayanan K."/>
            <person name="Lawson P.A."/>
        </authorList>
    </citation>
    <scope>NUCLEOTIDE SEQUENCE</scope>
    <source>
        <strain evidence="12">BS-2</strain>
    </source>
</reference>
<evidence type="ECO:0000256" key="9">
    <source>
        <dbReference type="SAM" id="Phobius"/>
    </source>
</evidence>
<feature type="transmembrane region" description="Helical" evidence="9">
    <location>
        <begin position="59"/>
        <end position="81"/>
    </location>
</feature>
<dbReference type="InterPro" id="IPR036640">
    <property type="entry name" value="ABC1_TM_sf"/>
</dbReference>
<feature type="transmembrane region" description="Helical" evidence="9">
    <location>
        <begin position="168"/>
        <end position="186"/>
    </location>
</feature>
<dbReference type="SUPFAM" id="SSF90123">
    <property type="entry name" value="ABC transporter transmembrane region"/>
    <property type="match status" value="1"/>
</dbReference>
<dbReference type="Gene3D" id="3.40.50.300">
    <property type="entry name" value="P-loop containing nucleotide triphosphate hydrolases"/>
    <property type="match status" value="1"/>
</dbReference>
<dbReference type="InterPro" id="IPR039421">
    <property type="entry name" value="Type_1_exporter"/>
</dbReference>
<dbReference type="InterPro" id="IPR027417">
    <property type="entry name" value="P-loop_NTPase"/>
</dbReference>
<evidence type="ECO:0000259" key="10">
    <source>
        <dbReference type="PROSITE" id="PS50893"/>
    </source>
</evidence>
<evidence type="ECO:0000256" key="7">
    <source>
        <dbReference type="ARBA" id="ARBA00022989"/>
    </source>
</evidence>
<dbReference type="CDD" id="cd07346">
    <property type="entry name" value="ABC_6TM_exporters"/>
    <property type="match status" value="1"/>
</dbReference>
<dbReference type="Pfam" id="PF00005">
    <property type="entry name" value="ABC_tran"/>
    <property type="match status" value="1"/>
</dbReference>
<keyword evidence="3" id="KW-1003">Cell membrane</keyword>
<keyword evidence="2" id="KW-0813">Transport</keyword>